<evidence type="ECO:0000313" key="1">
    <source>
        <dbReference type="EMBL" id="SHO58742.1"/>
    </source>
</evidence>
<organism evidence="1 2">
    <name type="scientific">Vibrio quintilis</name>
    <dbReference type="NCBI Taxonomy" id="1117707"/>
    <lineage>
        <taxon>Bacteria</taxon>
        <taxon>Pseudomonadati</taxon>
        <taxon>Pseudomonadota</taxon>
        <taxon>Gammaproteobacteria</taxon>
        <taxon>Vibrionales</taxon>
        <taxon>Vibrionaceae</taxon>
        <taxon>Vibrio</taxon>
    </lineage>
</organism>
<dbReference type="EMBL" id="FRFG01000077">
    <property type="protein sequence ID" value="SHO58742.1"/>
    <property type="molecule type" value="Genomic_DNA"/>
</dbReference>
<dbReference type="AlphaFoldDB" id="A0A1M7Z1Q5"/>
<sequence length="64" mass="7394">MIEYYTNRKLQANTEHKNHKQGYSFLTVDDAKNIQPIEPSIGQITKTKDKSCYSTSIDCFSCIF</sequence>
<accession>A0A1M7Z1Q5</accession>
<gene>
    <name evidence="1" type="ORF">VQ7734_04514</name>
</gene>
<evidence type="ECO:0000313" key="2">
    <source>
        <dbReference type="Proteomes" id="UP000184600"/>
    </source>
</evidence>
<protein>
    <submittedName>
        <fullName evidence="1">Uncharacterized protein</fullName>
    </submittedName>
</protein>
<dbReference type="Proteomes" id="UP000184600">
    <property type="component" value="Unassembled WGS sequence"/>
</dbReference>
<keyword evidence="2" id="KW-1185">Reference proteome</keyword>
<name>A0A1M7Z1Q5_9VIBR</name>
<reference evidence="2" key="1">
    <citation type="submission" date="2016-12" db="EMBL/GenBank/DDBJ databases">
        <authorList>
            <person name="Rodrigo-Torres L."/>
            <person name="Arahal R.D."/>
            <person name="Lucena T."/>
        </authorList>
    </citation>
    <scope>NUCLEOTIDE SEQUENCE [LARGE SCALE GENOMIC DNA]</scope>
</reference>
<proteinExistence type="predicted"/>